<gene>
    <name evidence="1" type="ORF">CROQUDRAFT_651019</name>
</gene>
<accession>A0A9P6NWS2</accession>
<comment type="caution">
    <text evidence="1">The sequence shown here is derived from an EMBL/GenBank/DDBJ whole genome shotgun (WGS) entry which is preliminary data.</text>
</comment>
<keyword evidence="2" id="KW-1185">Reference proteome</keyword>
<sequence>SYSTPSKLFQPDSTKPPPQINLLSFYLTTSIILFNHSESRFHRAESNFSTVHPSQFNRFNLSESNYTLGPNQVYRPSESNRSSHLIFITSSFMLY</sequence>
<dbReference type="EMBL" id="MU167212">
    <property type="protein sequence ID" value="KAG0151609.1"/>
    <property type="molecule type" value="Genomic_DNA"/>
</dbReference>
<dbReference type="AlphaFoldDB" id="A0A9P6NWS2"/>
<feature type="non-terminal residue" evidence="1">
    <location>
        <position position="1"/>
    </location>
</feature>
<name>A0A9P6NWS2_9BASI</name>
<organism evidence="1 2">
    <name type="scientific">Cronartium quercuum f. sp. fusiforme G11</name>
    <dbReference type="NCBI Taxonomy" id="708437"/>
    <lineage>
        <taxon>Eukaryota</taxon>
        <taxon>Fungi</taxon>
        <taxon>Dikarya</taxon>
        <taxon>Basidiomycota</taxon>
        <taxon>Pucciniomycotina</taxon>
        <taxon>Pucciniomycetes</taxon>
        <taxon>Pucciniales</taxon>
        <taxon>Coleosporiaceae</taxon>
        <taxon>Cronartium</taxon>
    </lineage>
</organism>
<dbReference type="Proteomes" id="UP000886653">
    <property type="component" value="Unassembled WGS sequence"/>
</dbReference>
<proteinExistence type="predicted"/>
<reference evidence="1" key="1">
    <citation type="submission" date="2013-11" db="EMBL/GenBank/DDBJ databases">
        <title>Genome sequence of the fusiform rust pathogen reveals effectors for host alternation and coevolution with pine.</title>
        <authorList>
            <consortium name="DOE Joint Genome Institute"/>
            <person name="Smith K."/>
            <person name="Pendleton A."/>
            <person name="Kubisiak T."/>
            <person name="Anderson C."/>
            <person name="Salamov A."/>
            <person name="Aerts A."/>
            <person name="Riley R."/>
            <person name="Clum A."/>
            <person name="Lindquist E."/>
            <person name="Ence D."/>
            <person name="Campbell M."/>
            <person name="Kronenberg Z."/>
            <person name="Feau N."/>
            <person name="Dhillon B."/>
            <person name="Hamelin R."/>
            <person name="Burleigh J."/>
            <person name="Smith J."/>
            <person name="Yandell M."/>
            <person name="Nelson C."/>
            <person name="Grigoriev I."/>
            <person name="Davis J."/>
        </authorList>
    </citation>
    <scope>NUCLEOTIDE SEQUENCE</scope>
    <source>
        <strain evidence="1">G11</strain>
    </source>
</reference>
<evidence type="ECO:0000313" key="2">
    <source>
        <dbReference type="Proteomes" id="UP000886653"/>
    </source>
</evidence>
<protein>
    <submittedName>
        <fullName evidence="1">Uncharacterized protein</fullName>
    </submittedName>
</protein>
<evidence type="ECO:0000313" key="1">
    <source>
        <dbReference type="EMBL" id="KAG0151609.1"/>
    </source>
</evidence>